<reference evidence="2" key="1">
    <citation type="journal article" date="2019" name="bioRxiv">
        <title>The Genome of the Zebra Mussel, Dreissena polymorpha: A Resource for Invasive Species Research.</title>
        <authorList>
            <person name="McCartney M.A."/>
            <person name="Auch B."/>
            <person name="Kono T."/>
            <person name="Mallez S."/>
            <person name="Zhang Y."/>
            <person name="Obille A."/>
            <person name="Becker A."/>
            <person name="Abrahante J.E."/>
            <person name="Garbe J."/>
            <person name="Badalamenti J.P."/>
            <person name="Herman A."/>
            <person name="Mangelson H."/>
            <person name="Liachko I."/>
            <person name="Sullivan S."/>
            <person name="Sone E.D."/>
            <person name="Koren S."/>
            <person name="Silverstein K.A.T."/>
            <person name="Beckman K.B."/>
            <person name="Gohl D.M."/>
        </authorList>
    </citation>
    <scope>NUCLEOTIDE SEQUENCE</scope>
    <source>
        <strain evidence="2">Duluth1</strain>
        <tissue evidence="2">Whole animal</tissue>
    </source>
</reference>
<evidence type="ECO:0000313" key="3">
    <source>
        <dbReference type="Proteomes" id="UP000828390"/>
    </source>
</evidence>
<reference evidence="2" key="2">
    <citation type="submission" date="2020-11" db="EMBL/GenBank/DDBJ databases">
        <authorList>
            <person name="McCartney M.A."/>
            <person name="Auch B."/>
            <person name="Kono T."/>
            <person name="Mallez S."/>
            <person name="Becker A."/>
            <person name="Gohl D.M."/>
            <person name="Silverstein K.A.T."/>
            <person name="Koren S."/>
            <person name="Bechman K.B."/>
            <person name="Herman A."/>
            <person name="Abrahante J.E."/>
            <person name="Garbe J."/>
        </authorList>
    </citation>
    <scope>NUCLEOTIDE SEQUENCE</scope>
    <source>
        <strain evidence="2">Duluth1</strain>
        <tissue evidence="2">Whole animal</tissue>
    </source>
</reference>
<proteinExistence type="predicted"/>
<dbReference type="InterPro" id="IPR057366">
    <property type="entry name" value="TRPM-like"/>
</dbReference>
<dbReference type="Pfam" id="PF25508">
    <property type="entry name" value="TRPM2"/>
    <property type="match status" value="1"/>
</dbReference>
<dbReference type="Proteomes" id="UP000828390">
    <property type="component" value="Unassembled WGS sequence"/>
</dbReference>
<keyword evidence="3" id="KW-1185">Reference proteome</keyword>
<organism evidence="2 3">
    <name type="scientific">Dreissena polymorpha</name>
    <name type="common">Zebra mussel</name>
    <name type="synonym">Mytilus polymorpha</name>
    <dbReference type="NCBI Taxonomy" id="45954"/>
    <lineage>
        <taxon>Eukaryota</taxon>
        <taxon>Metazoa</taxon>
        <taxon>Spiralia</taxon>
        <taxon>Lophotrochozoa</taxon>
        <taxon>Mollusca</taxon>
        <taxon>Bivalvia</taxon>
        <taxon>Autobranchia</taxon>
        <taxon>Heteroconchia</taxon>
        <taxon>Euheterodonta</taxon>
        <taxon>Imparidentia</taxon>
        <taxon>Neoheterodontei</taxon>
        <taxon>Myida</taxon>
        <taxon>Dreissenoidea</taxon>
        <taxon>Dreissenidae</taxon>
        <taxon>Dreissena</taxon>
    </lineage>
</organism>
<dbReference type="AlphaFoldDB" id="A0A9D4JB47"/>
<feature type="domain" description="TRPM-like" evidence="1">
    <location>
        <begin position="37"/>
        <end position="121"/>
    </location>
</feature>
<protein>
    <recommendedName>
        <fullName evidence="1">TRPM-like domain-containing protein</fullName>
    </recommendedName>
</protein>
<dbReference type="EMBL" id="JAIWYP010000007">
    <property type="protein sequence ID" value="KAH3801532.1"/>
    <property type="molecule type" value="Genomic_DNA"/>
</dbReference>
<evidence type="ECO:0000313" key="2">
    <source>
        <dbReference type="EMBL" id="KAH3801532.1"/>
    </source>
</evidence>
<comment type="caution">
    <text evidence="2">The sequence shown here is derived from an EMBL/GenBank/DDBJ whole genome shotgun (WGS) entry which is preliminary data.</text>
</comment>
<evidence type="ECO:0000259" key="1">
    <source>
        <dbReference type="Pfam" id="PF25508"/>
    </source>
</evidence>
<name>A0A9D4JB47_DREPO</name>
<gene>
    <name evidence="2" type="ORF">DPMN_155185</name>
</gene>
<accession>A0A9D4JB47</accession>
<sequence>MCAILVPSDKAVYDHWKPHPDVSSNPAQKHRALCFGEKKEKKGGQGSVESTESQNRFLPYWNYLYLWACMMRKHELAEILLRKVENPIAMALITYNLLKAVERQTDDKVLKTDLQKYIKYEYILLKTYTEDLYFLI</sequence>